<accession>A0A016T454</accession>
<dbReference type="EMBL" id="JARK01001476">
    <property type="protein sequence ID" value="EYB97500.1"/>
    <property type="molecule type" value="Genomic_DNA"/>
</dbReference>
<dbReference type="Proteomes" id="UP000024635">
    <property type="component" value="Unassembled WGS sequence"/>
</dbReference>
<comment type="caution">
    <text evidence="1">The sequence shown here is derived from an EMBL/GenBank/DDBJ whole genome shotgun (WGS) entry which is preliminary data.</text>
</comment>
<protein>
    <submittedName>
        <fullName evidence="1">Uncharacterized protein</fullName>
    </submittedName>
</protein>
<gene>
    <name evidence="1" type="primary">Acey_s0140.g2180</name>
    <name evidence="1" type="ORF">Y032_0140g2180</name>
</gene>
<sequence length="212" mass="23969">MFIYSNMQWSTGLPYVDEKLWSSEANLKRCKANNLLPNLIANKKLGEVCNLPEDHPRTRGIYRSILNVVIKQKQHLLFASLLKCVAKEDACRRYVDERTWLRIEGASRRICESIQSDAKSVLCEEFDKLLDRCRVSHPYVGSNLPVNHQSENAESHKVGDNNRTARVTVLGNAQISDNALNFLSLGSSFAPMQSINAVTIRKVVGGLQRLRD</sequence>
<proteinExistence type="predicted"/>
<name>A0A016T454_9BILA</name>
<evidence type="ECO:0000313" key="1">
    <source>
        <dbReference type="EMBL" id="EYB97500.1"/>
    </source>
</evidence>
<dbReference type="AlphaFoldDB" id="A0A016T454"/>
<organism evidence="1 2">
    <name type="scientific">Ancylostoma ceylanicum</name>
    <dbReference type="NCBI Taxonomy" id="53326"/>
    <lineage>
        <taxon>Eukaryota</taxon>
        <taxon>Metazoa</taxon>
        <taxon>Ecdysozoa</taxon>
        <taxon>Nematoda</taxon>
        <taxon>Chromadorea</taxon>
        <taxon>Rhabditida</taxon>
        <taxon>Rhabditina</taxon>
        <taxon>Rhabditomorpha</taxon>
        <taxon>Strongyloidea</taxon>
        <taxon>Ancylostomatidae</taxon>
        <taxon>Ancylostomatinae</taxon>
        <taxon>Ancylostoma</taxon>
    </lineage>
</organism>
<keyword evidence="2" id="KW-1185">Reference proteome</keyword>
<reference evidence="2" key="1">
    <citation type="journal article" date="2015" name="Nat. Genet.">
        <title>The genome and transcriptome of the zoonotic hookworm Ancylostoma ceylanicum identify infection-specific gene families.</title>
        <authorList>
            <person name="Schwarz E.M."/>
            <person name="Hu Y."/>
            <person name="Antoshechkin I."/>
            <person name="Miller M.M."/>
            <person name="Sternberg P.W."/>
            <person name="Aroian R.V."/>
        </authorList>
    </citation>
    <scope>NUCLEOTIDE SEQUENCE</scope>
    <source>
        <strain evidence="2">HY135</strain>
    </source>
</reference>
<evidence type="ECO:0000313" key="2">
    <source>
        <dbReference type="Proteomes" id="UP000024635"/>
    </source>
</evidence>
<dbReference type="OrthoDB" id="5860645at2759"/>